<proteinExistence type="predicted"/>
<evidence type="ECO:0000313" key="3">
    <source>
        <dbReference type="Proteomes" id="UP000257144"/>
    </source>
</evidence>
<accession>A0A3D8GT44</accession>
<gene>
    <name evidence="2" type="ORF">DRW41_07220</name>
</gene>
<evidence type="ECO:0000313" key="2">
    <source>
        <dbReference type="EMBL" id="RDU37625.1"/>
    </source>
</evidence>
<reference evidence="2 3" key="1">
    <citation type="submission" date="2018-07" db="EMBL/GenBank/DDBJ databases">
        <title>Bacillus sp. YLB-04 draft genome sequence.</title>
        <authorList>
            <person name="Yu L."/>
            <person name="Tang X."/>
        </authorList>
    </citation>
    <scope>NUCLEOTIDE SEQUENCE [LARGE SCALE GENOMIC DNA]</scope>
    <source>
        <strain evidence="2 3">YLB-04</strain>
    </source>
</reference>
<evidence type="ECO:0008006" key="4">
    <source>
        <dbReference type="Google" id="ProtNLM"/>
    </source>
</evidence>
<keyword evidence="3" id="KW-1185">Reference proteome</keyword>
<evidence type="ECO:0000256" key="1">
    <source>
        <dbReference type="SAM" id="SignalP"/>
    </source>
</evidence>
<comment type="caution">
    <text evidence="2">The sequence shown here is derived from an EMBL/GenBank/DDBJ whole genome shotgun (WGS) entry which is preliminary data.</text>
</comment>
<name>A0A3D8GT44_9BACI</name>
<feature type="signal peptide" evidence="1">
    <location>
        <begin position="1"/>
        <end position="20"/>
    </location>
</feature>
<organism evidence="2 3">
    <name type="scientific">Neobacillus piezotolerans</name>
    <dbReference type="NCBI Taxonomy" id="2259171"/>
    <lineage>
        <taxon>Bacteria</taxon>
        <taxon>Bacillati</taxon>
        <taxon>Bacillota</taxon>
        <taxon>Bacilli</taxon>
        <taxon>Bacillales</taxon>
        <taxon>Bacillaceae</taxon>
        <taxon>Neobacillus</taxon>
    </lineage>
</organism>
<dbReference type="Gene3D" id="3.30.565.40">
    <property type="entry name" value="Fervidobacterium nodosum Rt17-B1 like"/>
    <property type="match status" value="1"/>
</dbReference>
<feature type="chain" id="PRO_5039515987" description="DUF4163 domain-containing protein" evidence="1">
    <location>
        <begin position="21"/>
        <end position="265"/>
    </location>
</feature>
<protein>
    <recommendedName>
        <fullName evidence="4">DUF4163 domain-containing protein</fullName>
    </recommendedName>
</protein>
<dbReference type="EMBL" id="QNQT01000002">
    <property type="protein sequence ID" value="RDU37625.1"/>
    <property type="molecule type" value="Genomic_DNA"/>
</dbReference>
<keyword evidence="1" id="KW-0732">Signal</keyword>
<sequence>MIRKLLFLLVLVIVTLQLTACGAEKGHSAIVKGNGDSANQPYSVLSESYVIEDIKSDIKINYPQINGLSNVSTQNSVNSILKEEAIRITEVYKSDDDKVHPDVELKVDSVIKRKSERYISVQYFGAVYVQNTPHPTNLFYTTNIDLKNGIKVRLADLVKIDTELIEKFRNGRYIPFDEGLNLEKERVLTDLIERFTDEELINMFVAADKMDESNSSFTFSYFTENALGISIGIPHAVGDHLEIEIKFDDIKNLIKAEREIWKDGI</sequence>
<dbReference type="AlphaFoldDB" id="A0A3D8GT44"/>
<dbReference type="Proteomes" id="UP000257144">
    <property type="component" value="Unassembled WGS sequence"/>
</dbReference>